<keyword evidence="9" id="KW-0808">Transferase</keyword>
<keyword evidence="23" id="KW-1185">Reference proteome</keyword>
<evidence type="ECO:0000313" key="22">
    <source>
        <dbReference type="EMBL" id="CAI5755573.1"/>
    </source>
</evidence>
<organism evidence="22 23">
    <name type="scientific">Candida verbasci</name>
    <dbReference type="NCBI Taxonomy" id="1227364"/>
    <lineage>
        <taxon>Eukaryota</taxon>
        <taxon>Fungi</taxon>
        <taxon>Dikarya</taxon>
        <taxon>Ascomycota</taxon>
        <taxon>Saccharomycotina</taxon>
        <taxon>Pichiomycetes</taxon>
        <taxon>Debaryomycetaceae</taxon>
        <taxon>Candida/Lodderomyces clade</taxon>
        <taxon>Candida</taxon>
    </lineage>
</organism>
<feature type="domain" description="PH" evidence="20">
    <location>
        <begin position="226"/>
        <end position="384"/>
    </location>
</feature>
<dbReference type="SMART" id="SM00233">
    <property type="entry name" value="PH"/>
    <property type="match status" value="1"/>
</dbReference>
<dbReference type="GO" id="GO:0005975">
    <property type="term" value="P:carbohydrate metabolic process"/>
    <property type="evidence" value="ECO:0007669"/>
    <property type="project" value="InterPro"/>
</dbReference>
<dbReference type="InterPro" id="IPR002213">
    <property type="entry name" value="UDP_glucos_trans"/>
</dbReference>
<dbReference type="GO" id="GO:0016126">
    <property type="term" value="P:sterol biosynthetic process"/>
    <property type="evidence" value="ECO:0007669"/>
    <property type="project" value="UniProtKB-KW"/>
</dbReference>
<evidence type="ECO:0000313" key="23">
    <source>
        <dbReference type="Proteomes" id="UP001152885"/>
    </source>
</evidence>
<name>A0A9W4TRL9_9ASCO</name>
<keyword evidence="12" id="KW-0443">Lipid metabolism</keyword>
<comment type="similarity">
    <text evidence="3">Belongs to the glycosyltransferase 28 family.</text>
</comment>
<evidence type="ECO:0000256" key="16">
    <source>
        <dbReference type="ARBA" id="ARBA00029843"/>
    </source>
</evidence>
<protein>
    <recommendedName>
        <fullName evidence="5">Sterol 3-beta-glucosyltransferase</fullName>
        <ecNumber evidence="4">2.4.1.173</ecNumber>
    </recommendedName>
    <alternativeName>
        <fullName evidence="16">Autophagy-related protein 26</fullName>
    </alternativeName>
</protein>
<evidence type="ECO:0000259" key="20">
    <source>
        <dbReference type="SMART" id="SM00233"/>
    </source>
</evidence>
<evidence type="ECO:0000256" key="14">
    <source>
        <dbReference type="ARBA" id="ARBA00023166"/>
    </source>
</evidence>
<dbReference type="Gene3D" id="2.30.29.30">
    <property type="entry name" value="Pleckstrin-homology domain (PH domain)/Phosphotyrosine-binding domain (PTB)"/>
    <property type="match status" value="3"/>
</dbReference>
<evidence type="ECO:0000256" key="2">
    <source>
        <dbReference type="ARBA" id="ARBA00004496"/>
    </source>
</evidence>
<evidence type="ECO:0000256" key="3">
    <source>
        <dbReference type="ARBA" id="ARBA00006962"/>
    </source>
</evidence>
<dbReference type="InterPro" id="IPR001849">
    <property type="entry name" value="PH_domain"/>
</dbReference>
<evidence type="ECO:0000256" key="11">
    <source>
        <dbReference type="ARBA" id="ARBA00023011"/>
    </source>
</evidence>
<evidence type="ECO:0000256" key="18">
    <source>
        <dbReference type="ARBA" id="ARBA00049453"/>
    </source>
</evidence>
<dbReference type="InterPro" id="IPR048065">
    <property type="entry name" value="ATG26_PH_GRAM2"/>
</dbReference>
<feature type="region of interest" description="Disordered" evidence="19">
    <location>
        <begin position="38"/>
        <end position="65"/>
    </location>
</feature>
<dbReference type="CDD" id="cd03784">
    <property type="entry name" value="GT1_Gtf-like"/>
    <property type="match status" value="1"/>
</dbReference>
<dbReference type="Pfam" id="PF02893">
    <property type="entry name" value="GRAM"/>
    <property type="match status" value="1"/>
</dbReference>
<dbReference type="SUPFAM" id="SSF53756">
    <property type="entry name" value="UDP-Glycosyltransferase/glycogen phosphorylase"/>
    <property type="match status" value="1"/>
</dbReference>
<dbReference type="SMART" id="SM00568">
    <property type="entry name" value="GRAM"/>
    <property type="match status" value="2"/>
</dbReference>
<sequence length="1206" mass="137422">MTIFTKVTHGIQKHFGSASTIVNNSATASAIGSVNNSVSNSAEISDSETSEEESDSETEEEDYAKPSEEANFLENLLNTTTICSGLNLKKLNLDEIIKQKSKKQIKPNQTKWEEHSEEEEEDDEEEEEAEEESESFSESDEETYIDIPEEQLQNLTPLQSSVVKNLDPHHVKQGVITKLKDMKLKQDSEQRKNLRLKIASKLEKVFNLKEDDVFYGNYSAWLVKDVLLQGHLYLTKNALLYFSFLPKDVDEIELNKGALGMKTAKFGDSLFTTMITHRYWAILRPEGLSIYSSSTDLYFPLIVIDMRTCINADLIEKKEKMRSGILSPIEDLTEYFDDDFEDTVDSSTVWFKLVTKKKTYKFQCDNLFSARQWCNALTKLIFQLNNAKNNEVLIKIPIENVIDYKKREIFHEEGGDIPLSLSVKYHTGESKRDKVKDKFRDNEIYFLFPKYGLEFFDQFDEVIKQGSSGGQVITTLTPSMNNLVKTVLEFNKSSDELSLPKALSAKGLKSLNITFETSLKEGETNRYDEEATPLPVSPPNHKKGLNISQKLSAAPNHYVHEDKFFIQDSNEREIAQLHFEEHFSVASKLYASYYCHLIRTIPVYGKLYLSENEICFRSLIPGVSTKMNLPMQDVLGLNEAGSKLTYSGVKIILQNDELVLEFSSSKSKEDFFQLGLELLENFHKDEIFRPKPHEWGSNYDIELAKTRMEYTDSERKQMELTEENFKISQDKIELARIKMFEDRLTTASGLDVPIILEDSPFFKTELKPSTSFNITLLTIGSRGDVQPYIALGKGLIEEGHNVTIATHSEFKDWIEKYNIKFAEIAGDPGELMSFMVTHNSMSVSFLKDAQSMFKDWIDKLFETTWKACQGCDILIESPSAMAGIHIAEALAIPYLRAFTMPWTRTRAYPHAFFVPDQKKGGSYNYLTHVLFENILWKGISSQVNKWREEIGLPKTNLFRLQQSKVPFLYNVSPSILPPAVDFPDFVKVTGYWFLNEESEYKNDELQEFMDNAVRDGKKLVYIGFGSIVVSDATSLTKAVIDSVLDSDVRCILNKGWSDRKNKSEEDIEFPPEIFNVDSVPHDWLFPRIDAAVHHGGSGTTGAALKAGCPSIIKPFFGDQFFYATRIEDLSAGIALKKLTKKSLSKALQRVTDLKIVEKVKNISQQISQEHGVFAAIEAIYSELEYARNLILIKDVHNKNVAKYMSE</sequence>
<comment type="catalytic activity">
    <reaction evidence="18">
        <text>a sterol + UDP-alpha-D-glucose = a sterol 3-beta-D-glucoside + UDP + H(+)</text>
        <dbReference type="Rhea" id="RHEA:22724"/>
        <dbReference type="ChEBI" id="CHEBI:15378"/>
        <dbReference type="ChEBI" id="CHEBI:15889"/>
        <dbReference type="ChEBI" id="CHEBI:37424"/>
        <dbReference type="ChEBI" id="CHEBI:58223"/>
        <dbReference type="ChEBI" id="CHEBI:58885"/>
        <dbReference type="EC" id="2.4.1.173"/>
    </reaction>
    <physiologicalReaction direction="left-to-right" evidence="18">
        <dbReference type="Rhea" id="RHEA:22725"/>
    </physiologicalReaction>
</comment>
<keyword evidence="14" id="KW-1207">Sterol metabolism</keyword>
<proteinExistence type="inferred from homology"/>
<dbReference type="CDD" id="cd13216">
    <property type="entry name" value="PH-GRAM2_AGT26"/>
    <property type="match status" value="1"/>
</dbReference>
<evidence type="ECO:0000256" key="1">
    <source>
        <dbReference type="ARBA" id="ARBA00004170"/>
    </source>
</evidence>
<dbReference type="InterPro" id="IPR004182">
    <property type="entry name" value="GRAM"/>
</dbReference>
<keyword evidence="15" id="KW-0753">Steroid metabolism</keyword>
<feature type="domain" description="GRAM" evidence="21">
    <location>
        <begin position="577"/>
        <end position="641"/>
    </location>
</feature>
<evidence type="ECO:0000256" key="17">
    <source>
        <dbReference type="ARBA" id="ARBA00047886"/>
    </source>
</evidence>
<dbReference type="GO" id="GO:0016906">
    <property type="term" value="F:sterol 3-beta-glucosyltransferase activity"/>
    <property type="evidence" value="ECO:0007669"/>
    <property type="project" value="UniProtKB-EC"/>
</dbReference>
<evidence type="ECO:0000256" key="7">
    <source>
        <dbReference type="ARBA" id="ARBA00022516"/>
    </source>
</evidence>
<dbReference type="OrthoDB" id="10261837at2759"/>
<evidence type="ECO:0000259" key="21">
    <source>
        <dbReference type="SMART" id="SM00568"/>
    </source>
</evidence>
<keyword evidence="11" id="KW-0756">Sterol biosynthesis</keyword>
<dbReference type="SUPFAM" id="SSF50729">
    <property type="entry name" value="PH domain-like"/>
    <property type="match status" value="1"/>
</dbReference>
<evidence type="ECO:0000256" key="12">
    <source>
        <dbReference type="ARBA" id="ARBA00023098"/>
    </source>
</evidence>
<keyword evidence="8" id="KW-0328">Glycosyltransferase</keyword>
<dbReference type="GO" id="GO:0016020">
    <property type="term" value="C:membrane"/>
    <property type="evidence" value="ECO:0007669"/>
    <property type="project" value="UniProtKB-SubCell"/>
</dbReference>
<feature type="compositionally biased region" description="Acidic residues" evidence="19">
    <location>
        <begin position="115"/>
        <end position="142"/>
    </location>
</feature>
<evidence type="ECO:0000256" key="4">
    <source>
        <dbReference type="ARBA" id="ARBA00012650"/>
    </source>
</evidence>
<comment type="catalytic activity">
    <reaction evidence="17">
        <text>ergosterol + UDP-alpha-D-glucose = ergosteryl 3-beta-D-glucoside + UDP + H(+)</text>
        <dbReference type="Rhea" id="RHEA:61836"/>
        <dbReference type="ChEBI" id="CHEBI:15378"/>
        <dbReference type="ChEBI" id="CHEBI:16933"/>
        <dbReference type="ChEBI" id="CHEBI:52973"/>
        <dbReference type="ChEBI" id="CHEBI:58223"/>
        <dbReference type="ChEBI" id="CHEBI:58885"/>
    </reaction>
    <physiologicalReaction direction="left-to-right" evidence="17">
        <dbReference type="Rhea" id="RHEA:61837"/>
    </physiologicalReaction>
</comment>
<dbReference type="Gene3D" id="3.40.50.2000">
    <property type="entry name" value="Glycogen Phosphorylase B"/>
    <property type="match status" value="2"/>
</dbReference>
<dbReference type="PANTHER" id="PTHR48050:SF25">
    <property type="entry name" value="STEROL 3-BETA-GLUCOSYLTRANSFERASE"/>
    <property type="match status" value="1"/>
</dbReference>
<dbReference type="AlphaFoldDB" id="A0A9W4TRL9"/>
<dbReference type="Pfam" id="PF03033">
    <property type="entry name" value="Glyco_transf_28"/>
    <property type="match status" value="1"/>
</dbReference>
<comment type="caution">
    <text evidence="22">The sequence shown here is derived from an EMBL/GenBank/DDBJ whole genome shotgun (WGS) entry which is preliminary data.</text>
</comment>
<feature type="compositionally biased region" description="Acidic residues" evidence="19">
    <location>
        <begin position="45"/>
        <end position="62"/>
    </location>
</feature>
<evidence type="ECO:0000256" key="9">
    <source>
        <dbReference type="ARBA" id="ARBA00022679"/>
    </source>
</evidence>
<comment type="subcellular location">
    <subcellularLocation>
        <location evidence="2">Cytoplasm</location>
    </subcellularLocation>
    <subcellularLocation>
        <location evidence="1">Membrane</location>
        <topology evidence="1">Peripheral membrane protein</topology>
    </subcellularLocation>
</comment>
<dbReference type="Pfam" id="PF06722">
    <property type="entry name" value="EryCIII-like_C"/>
    <property type="match status" value="1"/>
</dbReference>
<gene>
    <name evidence="22" type="ORF">CANVERA_P0089</name>
</gene>
<dbReference type="PANTHER" id="PTHR48050">
    <property type="entry name" value="STEROL 3-BETA-GLUCOSYLTRANSFERASE"/>
    <property type="match status" value="1"/>
</dbReference>
<dbReference type="FunFam" id="3.40.50.2000:FF:000009">
    <property type="entry name" value="Sterol 3-beta-glucosyltransferase UGT80A2"/>
    <property type="match status" value="1"/>
</dbReference>
<dbReference type="EMBL" id="CANTUO010000001">
    <property type="protein sequence ID" value="CAI5755573.1"/>
    <property type="molecule type" value="Genomic_DNA"/>
</dbReference>
<evidence type="ECO:0000256" key="5">
    <source>
        <dbReference type="ARBA" id="ARBA00017894"/>
    </source>
</evidence>
<dbReference type="InterPro" id="IPR050426">
    <property type="entry name" value="Glycosyltransferase_28"/>
</dbReference>
<dbReference type="InterPro" id="IPR011993">
    <property type="entry name" value="PH-like_dom_sf"/>
</dbReference>
<keyword evidence="10" id="KW-0752">Steroid biosynthesis</keyword>
<accession>A0A9W4TRL9</accession>
<evidence type="ECO:0000256" key="6">
    <source>
        <dbReference type="ARBA" id="ARBA00022490"/>
    </source>
</evidence>
<evidence type="ECO:0000256" key="13">
    <source>
        <dbReference type="ARBA" id="ARBA00023136"/>
    </source>
</evidence>
<dbReference type="InterPro" id="IPR010610">
    <property type="entry name" value="EryCIII-like_C"/>
</dbReference>
<reference evidence="22" key="1">
    <citation type="submission" date="2022-12" db="EMBL/GenBank/DDBJ databases">
        <authorList>
            <person name="Brejova B."/>
        </authorList>
    </citation>
    <scope>NUCLEOTIDE SEQUENCE</scope>
</reference>
<evidence type="ECO:0000256" key="15">
    <source>
        <dbReference type="ARBA" id="ARBA00023221"/>
    </source>
</evidence>
<feature type="domain" description="GRAM" evidence="21">
    <location>
        <begin position="200"/>
        <end position="256"/>
    </location>
</feature>
<dbReference type="EC" id="2.4.1.173" evidence="4"/>
<dbReference type="InterPro" id="IPR004276">
    <property type="entry name" value="GlycoTrans_28_N"/>
</dbReference>
<feature type="region of interest" description="Disordered" evidence="19">
    <location>
        <begin position="100"/>
        <end position="142"/>
    </location>
</feature>
<keyword evidence="7" id="KW-0444">Lipid biosynthesis</keyword>
<keyword evidence="6" id="KW-0963">Cytoplasm</keyword>
<evidence type="ECO:0000256" key="8">
    <source>
        <dbReference type="ARBA" id="ARBA00022676"/>
    </source>
</evidence>
<evidence type="ECO:0000256" key="19">
    <source>
        <dbReference type="SAM" id="MobiDB-lite"/>
    </source>
</evidence>
<keyword evidence="13" id="KW-0472">Membrane</keyword>
<dbReference type="GO" id="GO:0005737">
    <property type="term" value="C:cytoplasm"/>
    <property type="evidence" value="ECO:0007669"/>
    <property type="project" value="UniProtKB-SubCell"/>
</dbReference>
<dbReference type="Proteomes" id="UP001152885">
    <property type="component" value="Unassembled WGS sequence"/>
</dbReference>
<dbReference type="FunFam" id="3.40.50.2000:FF:000029">
    <property type="entry name" value="Sterol 3-beta-glucosyltransferase"/>
    <property type="match status" value="1"/>
</dbReference>
<evidence type="ECO:0000256" key="10">
    <source>
        <dbReference type="ARBA" id="ARBA00022955"/>
    </source>
</evidence>